<name>A0A9W6IXM3_9HYPH</name>
<reference evidence="1" key="1">
    <citation type="journal article" date="2014" name="Int. J. Syst. Evol. Microbiol.">
        <title>Complete genome sequence of Corynebacterium casei LMG S-19264T (=DSM 44701T), isolated from a smear-ripened cheese.</title>
        <authorList>
            <consortium name="US DOE Joint Genome Institute (JGI-PGF)"/>
            <person name="Walter F."/>
            <person name="Albersmeier A."/>
            <person name="Kalinowski J."/>
            <person name="Ruckert C."/>
        </authorList>
    </citation>
    <scope>NUCLEOTIDE SEQUENCE</scope>
    <source>
        <strain evidence="1">VKM B-2347</strain>
    </source>
</reference>
<evidence type="ECO:0000313" key="1">
    <source>
        <dbReference type="EMBL" id="GLK67021.1"/>
    </source>
</evidence>
<dbReference type="RefSeq" id="WP_271167288.1">
    <property type="nucleotide sequence ID" value="NZ_BSFI01000003.1"/>
</dbReference>
<evidence type="ECO:0000313" key="2">
    <source>
        <dbReference type="Proteomes" id="UP001143372"/>
    </source>
</evidence>
<organism evidence="1 2">
    <name type="scientific">Hansschlegelia plantiphila</name>
    <dbReference type="NCBI Taxonomy" id="374655"/>
    <lineage>
        <taxon>Bacteria</taxon>
        <taxon>Pseudomonadati</taxon>
        <taxon>Pseudomonadota</taxon>
        <taxon>Alphaproteobacteria</taxon>
        <taxon>Hyphomicrobiales</taxon>
        <taxon>Methylopilaceae</taxon>
        <taxon>Hansschlegelia</taxon>
    </lineage>
</organism>
<gene>
    <name evidence="1" type="ORF">GCM10008179_06590</name>
</gene>
<proteinExistence type="predicted"/>
<dbReference type="AlphaFoldDB" id="A0A9W6IXM3"/>
<dbReference type="EMBL" id="BSFI01000003">
    <property type="protein sequence ID" value="GLK67021.1"/>
    <property type="molecule type" value="Genomic_DNA"/>
</dbReference>
<accession>A0A9W6IXM3</accession>
<comment type="caution">
    <text evidence="1">The sequence shown here is derived from an EMBL/GenBank/DDBJ whole genome shotgun (WGS) entry which is preliminary data.</text>
</comment>
<reference evidence="1" key="2">
    <citation type="submission" date="2023-01" db="EMBL/GenBank/DDBJ databases">
        <authorList>
            <person name="Sun Q."/>
            <person name="Evtushenko L."/>
        </authorList>
    </citation>
    <scope>NUCLEOTIDE SEQUENCE</scope>
    <source>
        <strain evidence="1">VKM B-2347</strain>
    </source>
</reference>
<dbReference type="Proteomes" id="UP001143372">
    <property type="component" value="Unassembled WGS sequence"/>
</dbReference>
<sequence>MTTTSTRSGKPLHFPGSLILDATSVIAPPAPDELARIAEEVAAEGLMLFTKRLVDGARKRRFDDRWRLVNRSRLELARLCIERALVEQF</sequence>
<protein>
    <submittedName>
        <fullName evidence="1">Uncharacterized protein</fullName>
    </submittedName>
</protein>
<keyword evidence="2" id="KW-1185">Reference proteome</keyword>